<keyword evidence="2" id="KW-1185">Reference proteome</keyword>
<evidence type="ECO:0000313" key="1">
    <source>
        <dbReference type="EMBL" id="AWY08357.1"/>
    </source>
</evidence>
<name>A0A2Z4QE11_9CAUD</name>
<protein>
    <submittedName>
        <fullName evidence="1">Uncharacterized protein</fullName>
    </submittedName>
</protein>
<dbReference type="EMBL" id="MH248138">
    <property type="protein sequence ID" value="AWY08357.1"/>
    <property type="molecule type" value="Genomic_DNA"/>
</dbReference>
<sequence>MLVSEKVALYQLLQTVGTTANTHGFAAFFRNGSSNNVPKSFLDLVATSRCAIEYKYQQQTADPNNTLCRVFSRGRSLMPIGGYGQGRTVFDKTTQKNVQTVAVYPEYSRLTLTPGVSKSPQQIMAMVSAGAEINPSVAGTWSANDALEYDYGRTLRFRSLFIPTIAGINAGNVRLEYQDPTTLVWTRIVVVAGMNDGLDFVARKLRLTMNGTAASDNMIFTPYAERGSDFVVAALSHVVLVPLTQAYAASTQSYMSQLQEDYFGIVLDIGTDLVPGTASIGQFGQMAVPDLTIRIADNFLEGV</sequence>
<evidence type="ECO:0000313" key="2">
    <source>
        <dbReference type="Proteomes" id="UP000251795"/>
    </source>
</evidence>
<proteinExistence type="predicted"/>
<accession>A0A2Z4QE11</accession>
<dbReference type="Proteomes" id="UP000251795">
    <property type="component" value="Segment"/>
</dbReference>
<organism evidence="1 2">
    <name type="scientific">Erwinia phage vB_EamM_Alexandra</name>
    <dbReference type="NCBI Taxonomy" id="2201424"/>
    <lineage>
        <taxon>Viruses</taxon>
        <taxon>Duplodnaviria</taxon>
        <taxon>Heunggongvirae</taxon>
        <taxon>Uroviricota</taxon>
        <taxon>Caudoviricetes</taxon>
        <taxon>Alexandravirus</taxon>
        <taxon>Alexandravirus alexandra</taxon>
    </lineage>
</organism>
<gene>
    <name evidence="1" type="ORF">Alexandra_80</name>
</gene>
<reference evidence="1 2" key="1">
    <citation type="submission" date="2018-04" db="EMBL/GenBank/DDBJ databases">
        <authorList>
            <person name="Go L.Y."/>
            <person name="Mitchell J.A."/>
        </authorList>
    </citation>
    <scope>NUCLEOTIDE SEQUENCE [LARGE SCALE GENOMIC DNA]</scope>
</reference>